<dbReference type="AlphaFoldDB" id="A0A1Y0VZH2"/>
<dbReference type="Proteomes" id="UP000196118">
    <property type="component" value="Chromosome"/>
</dbReference>
<dbReference type="EMBL" id="CP021474">
    <property type="protein sequence ID" value="ARW19917.1"/>
    <property type="molecule type" value="Genomic_DNA"/>
</dbReference>
<accession>A0A1Y0VZH2</accession>
<evidence type="ECO:0000313" key="2">
    <source>
        <dbReference type="Proteomes" id="UP000196118"/>
    </source>
</evidence>
<name>A0A1Y0VZH2_PEDPE</name>
<gene>
    <name evidence="1" type="ORF">S100892_01345</name>
</gene>
<proteinExistence type="predicted"/>
<evidence type="ECO:0000313" key="1">
    <source>
        <dbReference type="EMBL" id="ARW19917.1"/>
    </source>
</evidence>
<reference evidence="1 2" key="1">
    <citation type="submission" date="2017-05" db="EMBL/GenBank/DDBJ databases">
        <title>Genome sequence of Pediococcus pentosaceus strain SRCM100892.</title>
        <authorList>
            <person name="Cho S.H."/>
        </authorList>
    </citation>
    <scope>NUCLEOTIDE SEQUENCE [LARGE SCALE GENOMIC DNA]</scope>
    <source>
        <strain evidence="1 2">SRCM100892</strain>
    </source>
</reference>
<sequence>MNINQAKAMHSQLGMTQWYELCNDWLDEEDILRAINPPKINGKKAPSMIPELAFQGMCRGAIPEYAVKRKIKAMTVPMVI</sequence>
<organism evidence="1 2">
    <name type="scientific">Pediococcus pentosaceus</name>
    <dbReference type="NCBI Taxonomy" id="1255"/>
    <lineage>
        <taxon>Bacteria</taxon>
        <taxon>Bacillati</taxon>
        <taxon>Bacillota</taxon>
        <taxon>Bacilli</taxon>
        <taxon>Lactobacillales</taxon>
        <taxon>Lactobacillaceae</taxon>
        <taxon>Pediococcus</taxon>
    </lineage>
</organism>
<protein>
    <submittedName>
        <fullName evidence="1">Uncharacterized protein</fullName>
    </submittedName>
</protein>